<accession>A0A8S5MW43</accession>
<reference evidence="2" key="1">
    <citation type="journal article" date="2021" name="Proc. Natl. Acad. Sci. U.S.A.">
        <title>A Catalog of Tens of Thousands of Viruses from Human Metagenomes Reveals Hidden Associations with Chronic Diseases.</title>
        <authorList>
            <person name="Tisza M.J."/>
            <person name="Buck C.B."/>
        </authorList>
    </citation>
    <scope>NUCLEOTIDE SEQUENCE</scope>
    <source>
        <strain evidence="2">CtsBB38</strain>
    </source>
</reference>
<evidence type="ECO:0000259" key="1">
    <source>
        <dbReference type="Pfam" id="PF23864"/>
    </source>
</evidence>
<feature type="domain" description="DUF7222" evidence="1">
    <location>
        <begin position="26"/>
        <end position="88"/>
    </location>
</feature>
<dbReference type="InterPro" id="IPR055646">
    <property type="entry name" value="DUF7222"/>
</dbReference>
<dbReference type="Pfam" id="PF23864">
    <property type="entry name" value="DUF7222"/>
    <property type="match status" value="1"/>
</dbReference>
<evidence type="ECO:0000313" key="2">
    <source>
        <dbReference type="EMBL" id="DAD86428.1"/>
    </source>
</evidence>
<organism evidence="2">
    <name type="scientific">Siphoviridae sp. ctsBB38</name>
    <dbReference type="NCBI Taxonomy" id="2826482"/>
    <lineage>
        <taxon>Viruses</taxon>
        <taxon>Duplodnaviria</taxon>
        <taxon>Heunggongvirae</taxon>
        <taxon>Uroviricota</taxon>
        <taxon>Caudoviricetes</taxon>
    </lineage>
</organism>
<dbReference type="EMBL" id="BK014999">
    <property type="protein sequence ID" value="DAD86428.1"/>
    <property type="molecule type" value="Genomic_DNA"/>
</dbReference>
<protein>
    <recommendedName>
        <fullName evidence="1">DUF7222 domain-containing protein</fullName>
    </recommendedName>
</protein>
<name>A0A8S5MW43_9CAUD</name>
<sequence length="120" mass="14058">MTTTKKDLWRMLRNTESGLMVHVIEDILNICSTDEEVQSYLQKVYENGGQSGAITSLIYHHECEEFVKQHLTEVLDIYNEAKEFLDPKEEINADKLAWMAYYETVVNIILGEENIEDFYM</sequence>
<proteinExistence type="predicted"/>